<reference evidence="7 8" key="1">
    <citation type="submission" date="2019-07" db="EMBL/GenBank/DDBJ databases">
        <title>Caenimonas sedimenti sp. nov., isolated from activated sludge.</title>
        <authorList>
            <person name="Xu J."/>
        </authorList>
    </citation>
    <scope>NUCLEOTIDE SEQUENCE [LARGE SCALE GENOMIC DNA]</scope>
    <source>
        <strain evidence="7 8">HX-9-20</strain>
    </source>
</reference>
<dbReference type="PANTHER" id="PTHR20275">
    <property type="entry name" value="NAD KINASE"/>
    <property type="match status" value="1"/>
</dbReference>
<keyword evidence="6" id="KW-0963">Cytoplasm</keyword>
<feature type="binding site" evidence="6">
    <location>
        <position position="253"/>
    </location>
    <ligand>
        <name>NAD(+)</name>
        <dbReference type="ChEBI" id="CHEBI:57540"/>
    </ligand>
</feature>
<feature type="binding site" evidence="6">
    <location>
        <begin position="154"/>
        <end position="155"/>
    </location>
    <ligand>
        <name>NAD(+)</name>
        <dbReference type="ChEBI" id="CHEBI:57540"/>
    </ligand>
</feature>
<evidence type="ECO:0000256" key="1">
    <source>
        <dbReference type="ARBA" id="ARBA00022679"/>
    </source>
</evidence>
<gene>
    <name evidence="6" type="primary">nadK</name>
    <name evidence="7" type="ORF">FN976_15260</name>
</gene>
<protein>
    <recommendedName>
        <fullName evidence="6">NAD kinase</fullName>
        <ecNumber evidence="6">2.7.1.23</ecNumber>
    </recommendedName>
    <alternativeName>
        <fullName evidence="6">ATP-dependent NAD kinase</fullName>
    </alternativeName>
</protein>
<dbReference type="AlphaFoldDB" id="A0A562ZP70"/>
<dbReference type="InterPro" id="IPR016064">
    <property type="entry name" value="NAD/diacylglycerol_kinase_sf"/>
</dbReference>
<feature type="active site" description="Proton acceptor" evidence="6">
    <location>
        <position position="80"/>
    </location>
</feature>
<comment type="caution">
    <text evidence="6">Lacks conserved residue(s) required for the propagation of feature annotation.</text>
</comment>
<organism evidence="7 8">
    <name type="scientific">Caenimonas sedimenti</name>
    <dbReference type="NCBI Taxonomy" id="2596921"/>
    <lineage>
        <taxon>Bacteria</taxon>
        <taxon>Pseudomonadati</taxon>
        <taxon>Pseudomonadota</taxon>
        <taxon>Betaproteobacteria</taxon>
        <taxon>Burkholderiales</taxon>
        <taxon>Comamonadaceae</taxon>
        <taxon>Caenimonas</taxon>
    </lineage>
</organism>
<evidence type="ECO:0000313" key="8">
    <source>
        <dbReference type="Proteomes" id="UP000318199"/>
    </source>
</evidence>
<comment type="subcellular location">
    <subcellularLocation>
        <location evidence="6">Cytoplasm</location>
    </subcellularLocation>
</comment>
<evidence type="ECO:0000256" key="3">
    <source>
        <dbReference type="ARBA" id="ARBA00022857"/>
    </source>
</evidence>
<comment type="cofactor">
    <cofactor evidence="6">
        <name>a divalent metal cation</name>
        <dbReference type="ChEBI" id="CHEBI:60240"/>
    </cofactor>
</comment>
<evidence type="ECO:0000256" key="2">
    <source>
        <dbReference type="ARBA" id="ARBA00022777"/>
    </source>
</evidence>
<dbReference type="SUPFAM" id="SSF111331">
    <property type="entry name" value="NAD kinase/diacylglycerol kinase-like"/>
    <property type="match status" value="1"/>
</dbReference>
<evidence type="ECO:0000313" key="7">
    <source>
        <dbReference type="EMBL" id="TWO70343.1"/>
    </source>
</evidence>
<dbReference type="Pfam" id="PF20143">
    <property type="entry name" value="NAD_kinase_C"/>
    <property type="match status" value="1"/>
</dbReference>
<name>A0A562ZP70_9BURK</name>
<keyword evidence="6" id="KW-0547">Nucleotide-binding</keyword>
<feature type="binding site" evidence="6">
    <location>
        <position position="184"/>
    </location>
    <ligand>
        <name>NAD(+)</name>
        <dbReference type="ChEBI" id="CHEBI:57540"/>
    </ligand>
</feature>
<dbReference type="RefSeq" id="WP_145893899.1">
    <property type="nucleotide sequence ID" value="NZ_VOBQ01000012.1"/>
</dbReference>
<dbReference type="InterPro" id="IPR017437">
    <property type="entry name" value="ATP-NAD_kinase_PpnK-typ_C"/>
</dbReference>
<comment type="function">
    <text evidence="6">Involved in the regulation of the intracellular balance of NAD and NADP, and is a key enzyme in the biosynthesis of NADP. Catalyzes specifically the phosphorylation on 2'-hydroxyl of the adenosine moiety of NAD to yield NADP.</text>
</comment>
<dbReference type="InterPro" id="IPR002504">
    <property type="entry name" value="NADK"/>
</dbReference>
<dbReference type="OrthoDB" id="9774737at2"/>
<dbReference type="EC" id="2.7.1.23" evidence="6"/>
<dbReference type="GO" id="GO:0005524">
    <property type="term" value="F:ATP binding"/>
    <property type="evidence" value="ECO:0007669"/>
    <property type="project" value="UniProtKB-KW"/>
</dbReference>
<keyword evidence="3 6" id="KW-0521">NADP</keyword>
<evidence type="ECO:0000256" key="5">
    <source>
        <dbReference type="ARBA" id="ARBA00047925"/>
    </source>
</evidence>
<dbReference type="GO" id="GO:0019674">
    <property type="term" value="P:NAD+ metabolic process"/>
    <property type="evidence" value="ECO:0007669"/>
    <property type="project" value="InterPro"/>
</dbReference>
<dbReference type="GO" id="GO:0005737">
    <property type="term" value="C:cytoplasm"/>
    <property type="evidence" value="ECO:0007669"/>
    <property type="project" value="UniProtKB-SubCell"/>
</dbReference>
<dbReference type="EMBL" id="VOBQ01000012">
    <property type="protein sequence ID" value="TWO70343.1"/>
    <property type="molecule type" value="Genomic_DNA"/>
</dbReference>
<evidence type="ECO:0000256" key="6">
    <source>
        <dbReference type="HAMAP-Rule" id="MF_00361"/>
    </source>
</evidence>
<comment type="catalytic activity">
    <reaction evidence="5 6">
        <text>NAD(+) + ATP = ADP + NADP(+) + H(+)</text>
        <dbReference type="Rhea" id="RHEA:18629"/>
        <dbReference type="ChEBI" id="CHEBI:15378"/>
        <dbReference type="ChEBI" id="CHEBI:30616"/>
        <dbReference type="ChEBI" id="CHEBI:57540"/>
        <dbReference type="ChEBI" id="CHEBI:58349"/>
        <dbReference type="ChEBI" id="CHEBI:456216"/>
        <dbReference type="EC" id="2.7.1.23"/>
    </reaction>
</comment>
<comment type="caution">
    <text evidence="7">The sequence shown here is derived from an EMBL/GenBank/DDBJ whole genome shotgun (WGS) entry which is preliminary data.</text>
</comment>
<dbReference type="InterPro" id="IPR017438">
    <property type="entry name" value="ATP-NAD_kinase_N"/>
</dbReference>
<dbReference type="Gene3D" id="3.40.50.10330">
    <property type="entry name" value="Probable inorganic polyphosphate/atp-NAD kinase, domain 1"/>
    <property type="match status" value="1"/>
</dbReference>
<evidence type="ECO:0000256" key="4">
    <source>
        <dbReference type="ARBA" id="ARBA00023027"/>
    </source>
</evidence>
<dbReference type="Gene3D" id="2.60.200.30">
    <property type="entry name" value="Probable inorganic polyphosphate/atp-NAD kinase, domain 2"/>
    <property type="match status" value="1"/>
</dbReference>
<dbReference type="GO" id="GO:0046872">
    <property type="term" value="F:metal ion binding"/>
    <property type="evidence" value="ECO:0007669"/>
    <property type="project" value="UniProtKB-UniRule"/>
</dbReference>
<dbReference type="PANTHER" id="PTHR20275:SF0">
    <property type="entry name" value="NAD KINASE"/>
    <property type="match status" value="1"/>
</dbReference>
<keyword evidence="8" id="KW-1185">Reference proteome</keyword>
<dbReference type="GO" id="GO:0006741">
    <property type="term" value="P:NADP+ biosynthetic process"/>
    <property type="evidence" value="ECO:0007669"/>
    <property type="project" value="UniProtKB-UniRule"/>
</dbReference>
<sequence>MKSIFRQVALIGKYQATVPAGAGASTRAALEDIANFLASQGCEVVVERDTAANAGITGYTTLDVPGIGAQCDLGLVVGGDGTMLGIGRQLARHGVPLVGINQGRLGFITDIALESFRTVLPPMLAGEYEEDHRSLMHARVMRDGRVVFDALAMNDVVVNRGATSGMVELRVEVDGHFVANQRADGLIVASPTGSSAYALSAGGPLLHPSTPGWVLVPIAPHTLSNRPLVLPDAVEIAIEVVAGRDASANFDMQSLASLLHGDRITVRRSQHRVRFLHPKGWTYFDTLRKKLHWNEAQ</sequence>
<dbReference type="HAMAP" id="MF_00361">
    <property type="entry name" value="NAD_kinase"/>
    <property type="match status" value="1"/>
</dbReference>
<feature type="binding site" evidence="6">
    <location>
        <begin position="195"/>
        <end position="200"/>
    </location>
    <ligand>
        <name>NAD(+)</name>
        <dbReference type="ChEBI" id="CHEBI:57540"/>
    </ligand>
</feature>
<dbReference type="Proteomes" id="UP000318199">
    <property type="component" value="Unassembled WGS sequence"/>
</dbReference>
<dbReference type="Pfam" id="PF01513">
    <property type="entry name" value="NAD_kinase"/>
    <property type="match status" value="1"/>
</dbReference>
<keyword evidence="2 6" id="KW-0418">Kinase</keyword>
<dbReference type="GO" id="GO:0003951">
    <property type="term" value="F:NAD+ kinase activity"/>
    <property type="evidence" value="ECO:0007669"/>
    <property type="project" value="UniProtKB-UniRule"/>
</dbReference>
<dbReference type="GO" id="GO:0051287">
    <property type="term" value="F:NAD binding"/>
    <property type="evidence" value="ECO:0007669"/>
    <property type="project" value="UniProtKB-ARBA"/>
</dbReference>
<keyword evidence="4 6" id="KW-0520">NAD</keyword>
<comment type="similarity">
    <text evidence="6">Belongs to the NAD kinase family.</text>
</comment>
<keyword evidence="6" id="KW-0067">ATP-binding</keyword>
<proteinExistence type="inferred from homology"/>
<dbReference type="NCBIfam" id="NF002561">
    <property type="entry name" value="PRK02155.1"/>
    <property type="match status" value="1"/>
</dbReference>
<keyword evidence="1 6" id="KW-0808">Transferase</keyword>
<feature type="binding site" evidence="6">
    <location>
        <position position="219"/>
    </location>
    <ligand>
        <name>NAD(+)</name>
        <dbReference type="ChEBI" id="CHEBI:57540"/>
    </ligand>
</feature>
<feature type="binding site" evidence="6">
    <location>
        <position position="182"/>
    </location>
    <ligand>
        <name>NAD(+)</name>
        <dbReference type="ChEBI" id="CHEBI:57540"/>
    </ligand>
</feature>
<feature type="binding site" evidence="6">
    <location>
        <begin position="80"/>
        <end position="81"/>
    </location>
    <ligand>
        <name>NAD(+)</name>
        <dbReference type="ChEBI" id="CHEBI:57540"/>
    </ligand>
</feature>
<accession>A0A562ZP70</accession>